<name>A0A362XE37_9FLAO</name>
<dbReference type="InterPro" id="IPR008928">
    <property type="entry name" value="6-hairpin_glycosidase_sf"/>
</dbReference>
<accession>A0A362XE37</accession>
<dbReference type="EMBL" id="PVEO01000001">
    <property type="protein sequence ID" value="PQV51510.1"/>
    <property type="molecule type" value="Genomic_DNA"/>
</dbReference>
<evidence type="ECO:0000313" key="1">
    <source>
        <dbReference type="EMBL" id="PQV51510.1"/>
    </source>
</evidence>
<protein>
    <submittedName>
        <fullName evidence="1">Uncharacterized protein</fullName>
    </submittedName>
</protein>
<proteinExistence type="predicted"/>
<dbReference type="Proteomes" id="UP000251545">
    <property type="component" value="Unassembled WGS sequence"/>
</dbReference>
<reference evidence="1 2" key="1">
    <citation type="submission" date="2018-02" db="EMBL/GenBank/DDBJ databases">
        <title>Genomic Encyclopedia of Archaeal and Bacterial Type Strains, Phase II (KMG-II): from individual species to whole genera.</title>
        <authorList>
            <person name="Goeker M."/>
        </authorList>
    </citation>
    <scope>NUCLEOTIDE SEQUENCE [LARGE SCALE GENOMIC DNA]</scope>
    <source>
        <strain evidence="1 2">DSM 21165</strain>
    </source>
</reference>
<organism evidence="1 2">
    <name type="scientific">Jejuia pallidilutea</name>
    <dbReference type="NCBI Taxonomy" id="504487"/>
    <lineage>
        <taxon>Bacteria</taxon>
        <taxon>Pseudomonadati</taxon>
        <taxon>Bacteroidota</taxon>
        <taxon>Flavobacteriia</taxon>
        <taxon>Flavobacteriales</taxon>
        <taxon>Flavobacteriaceae</taxon>
        <taxon>Jejuia</taxon>
    </lineage>
</organism>
<comment type="caution">
    <text evidence="1">The sequence shown here is derived from an EMBL/GenBank/DDBJ whole genome shotgun (WGS) entry which is preliminary data.</text>
</comment>
<sequence length="780" mass="88262">MLKIIEFLKCTIAVGFLAILTSCESKTAPEALPENLNLQIQIADYNGLNKKDSIIQTLTETHSEIQFGKTQWEVNAEVEKEENDVLDIQLKVSLKTGTLENAVIMAELPFKDWSVDNYVLMPASVYNGNRFHIKPQKKYPPNFCDTTIQGKNIPITTNDVLHLNEAEGASIVELTTGDLATPAIGFQSPNTDKGFFLLTEQKNRLGNLGLSVEESMDRNNAIIRLSTPYLRQKRATLMGRVPSTDKGASWKAGDAITLHFKLYAFKALEIQDLYDKYAKIRQDVLPAGAPKQFIPFSYASDKIIDIWNQNNWNEKRGYYSLRAQSKPPREAWELGWTGSCMVQYAIYQKNNQLNKKRSLQSIDWLLQKTQSPSGFFYGSFDGTDHFMSDLRKICCDDTTSMQLIRRSADVTFFVLKHFDLFKKEGNSSLIKPEWETSIKNQIKAWEAVWEKNNQLGQFVDIETYEVIVGGSTSGALIPACLVLAADYYNNDAYLQLAKKIAKQYYENDVKKGLTVGGPGDAMQAPDSESAFYLLESFTMLYEQTQDPYWLECAGDLVRQCQTWVVSYDYEFPKNSTFDSLKINTTGAVFANVQNKHAAPGICTSSGDFLLKLYRATGDEIYINLLKDITHALPQYMSTKERPIYSRKLNEAEVKLPEGYINERVQMSDWETPNIPVGEVLPMGHWPSASLMFTYAEVPGIYIQPDKKLIQVLDHVNAEILEVEKNRVKLKIHNPTEYPAAVKTLVETSEAVKIPLGVNALMNVQLIEISAGETKEVWLRY</sequence>
<dbReference type="RefSeq" id="WP_105472518.1">
    <property type="nucleotide sequence ID" value="NZ_PVEO01000001.1"/>
</dbReference>
<evidence type="ECO:0000313" key="2">
    <source>
        <dbReference type="Proteomes" id="UP000251545"/>
    </source>
</evidence>
<dbReference type="PROSITE" id="PS51257">
    <property type="entry name" value="PROKAR_LIPOPROTEIN"/>
    <property type="match status" value="1"/>
</dbReference>
<dbReference type="GO" id="GO:0005975">
    <property type="term" value="P:carbohydrate metabolic process"/>
    <property type="evidence" value="ECO:0007669"/>
    <property type="project" value="InterPro"/>
</dbReference>
<gene>
    <name evidence="1" type="ORF">CLV33_101434</name>
</gene>
<dbReference type="AlphaFoldDB" id="A0A362XE37"/>
<dbReference type="SUPFAM" id="SSF48208">
    <property type="entry name" value="Six-hairpin glycosidases"/>
    <property type="match status" value="1"/>
</dbReference>